<keyword evidence="5" id="KW-1185">Reference proteome</keyword>
<name>A0ABY4W529_9PROT</name>
<protein>
    <submittedName>
        <fullName evidence="4">J domain-containing protein</fullName>
    </submittedName>
</protein>
<dbReference type="PANTHER" id="PTHR44145">
    <property type="entry name" value="DNAJ HOMOLOG SUBFAMILY A MEMBER 3, MITOCHONDRIAL"/>
    <property type="match status" value="1"/>
</dbReference>
<gene>
    <name evidence="4" type="ORF">NBZ79_03850</name>
</gene>
<feature type="domain" description="J" evidence="3">
    <location>
        <begin position="138"/>
        <end position="195"/>
    </location>
</feature>
<organism evidence="4 5">
    <name type="scientific">Sneathiella marina</name>
    <dbReference type="NCBI Taxonomy" id="2950108"/>
    <lineage>
        <taxon>Bacteria</taxon>
        <taxon>Pseudomonadati</taxon>
        <taxon>Pseudomonadota</taxon>
        <taxon>Alphaproteobacteria</taxon>
        <taxon>Sneathiellales</taxon>
        <taxon>Sneathiellaceae</taxon>
        <taxon>Sneathiella</taxon>
    </lineage>
</organism>
<proteinExistence type="predicted"/>
<dbReference type="InterPro" id="IPR036869">
    <property type="entry name" value="J_dom_sf"/>
</dbReference>
<reference evidence="4" key="1">
    <citation type="submission" date="2022-06" db="EMBL/GenBank/DDBJ databases">
        <title>Sneathiella actinostolidae sp. nov., isolated from a sea anemonein the Western Pacific Ocean.</title>
        <authorList>
            <person name="Wei M.J."/>
        </authorList>
    </citation>
    <scope>NUCLEOTIDE SEQUENCE</scope>
    <source>
        <strain evidence="4">PHK-P5</strain>
    </source>
</reference>
<feature type="region of interest" description="Disordered" evidence="2">
    <location>
        <begin position="111"/>
        <end position="133"/>
    </location>
</feature>
<dbReference type="Gene3D" id="1.10.287.110">
    <property type="entry name" value="DnaJ domain"/>
    <property type="match status" value="1"/>
</dbReference>
<dbReference type="SUPFAM" id="SSF46565">
    <property type="entry name" value="Chaperone J-domain"/>
    <property type="match status" value="1"/>
</dbReference>
<dbReference type="SMART" id="SM00271">
    <property type="entry name" value="DnaJ"/>
    <property type="match status" value="1"/>
</dbReference>
<evidence type="ECO:0000256" key="1">
    <source>
        <dbReference type="ARBA" id="ARBA00023186"/>
    </source>
</evidence>
<evidence type="ECO:0000313" key="5">
    <source>
        <dbReference type="Proteomes" id="UP001056291"/>
    </source>
</evidence>
<dbReference type="RefSeq" id="WP_251935689.1">
    <property type="nucleotide sequence ID" value="NZ_CP098747.1"/>
</dbReference>
<feature type="region of interest" description="Disordered" evidence="2">
    <location>
        <begin position="1"/>
        <end position="43"/>
    </location>
</feature>
<evidence type="ECO:0000313" key="4">
    <source>
        <dbReference type="EMBL" id="USG62107.1"/>
    </source>
</evidence>
<feature type="compositionally biased region" description="Basic and acidic residues" evidence="2">
    <location>
        <begin position="111"/>
        <end position="120"/>
    </location>
</feature>
<dbReference type="Proteomes" id="UP001056291">
    <property type="component" value="Chromosome"/>
</dbReference>
<evidence type="ECO:0000256" key="2">
    <source>
        <dbReference type="SAM" id="MobiDB-lite"/>
    </source>
</evidence>
<evidence type="ECO:0000259" key="3">
    <source>
        <dbReference type="PROSITE" id="PS50076"/>
    </source>
</evidence>
<dbReference type="InterPro" id="IPR001623">
    <property type="entry name" value="DnaJ_domain"/>
</dbReference>
<dbReference type="PROSITE" id="PS50076">
    <property type="entry name" value="DNAJ_2"/>
    <property type="match status" value="1"/>
</dbReference>
<feature type="compositionally biased region" description="Basic and acidic residues" evidence="2">
    <location>
        <begin position="30"/>
        <end position="43"/>
    </location>
</feature>
<keyword evidence="1" id="KW-0143">Chaperone</keyword>
<dbReference type="EMBL" id="CP098747">
    <property type="protein sequence ID" value="USG62107.1"/>
    <property type="molecule type" value="Genomic_DNA"/>
</dbReference>
<dbReference type="InterPro" id="IPR051938">
    <property type="entry name" value="Apopto_cytoskel_mod"/>
</dbReference>
<sequence length="196" mass="22992">MAKRKKIDLGDTPPEGMFRQCNHPDCFESGEFRAPKSRSEDRRNPEDYQWFCLGHVREFNKSWNFFDGMSDEEVLRYKDEDITGHRPTWKMGSRTAKPRGDYQYDDPFDFREDMGAHEDTSQQYRQTASPKIDKEERDALAVLNLRPGSSLSEIKRRHKELAKKYHPDVRGGDKKAEEILKNINQAYTHLRSCANS</sequence>
<dbReference type="PANTHER" id="PTHR44145:SF3">
    <property type="entry name" value="DNAJ HOMOLOG SUBFAMILY A MEMBER 3, MITOCHONDRIAL"/>
    <property type="match status" value="1"/>
</dbReference>
<accession>A0ABY4W529</accession>
<dbReference type="PRINTS" id="PR00625">
    <property type="entry name" value="JDOMAIN"/>
</dbReference>
<dbReference type="CDD" id="cd06257">
    <property type="entry name" value="DnaJ"/>
    <property type="match status" value="1"/>
</dbReference>
<dbReference type="Pfam" id="PF00226">
    <property type="entry name" value="DnaJ"/>
    <property type="match status" value="1"/>
</dbReference>